<dbReference type="Proteomes" id="UP000485058">
    <property type="component" value="Unassembled WGS sequence"/>
</dbReference>
<sequence>MFDEWPRGVSAVSMRAQKVMLFWPIAPAYEERARQQPAAPVESRSDCDADGVGAAGSSSTSLKRMKLAVPSAAAGVPNVDPVQQQAQLSKQQGVQADVRLAMGLWRQHAAWLHAEVYPAIARCEGL</sequence>
<proteinExistence type="predicted"/>
<protein>
    <submittedName>
        <fullName evidence="2">Uncharacterized protein</fullName>
    </submittedName>
</protein>
<gene>
    <name evidence="2" type="ORF">HaLaN_05260</name>
</gene>
<evidence type="ECO:0000256" key="1">
    <source>
        <dbReference type="SAM" id="MobiDB-lite"/>
    </source>
</evidence>
<evidence type="ECO:0000313" key="2">
    <source>
        <dbReference type="EMBL" id="GFH10018.1"/>
    </source>
</evidence>
<comment type="caution">
    <text evidence="2">The sequence shown here is derived from an EMBL/GenBank/DDBJ whole genome shotgun (WGS) entry which is preliminary data.</text>
</comment>
<evidence type="ECO:0000313" key="3">
    <source>
        <dbReference type="Proteomes" id="UP000485058"/>
    </source>
</evidence>
<keyword evidence="3" id="KW-1185">Reference proteome</keyword>
<dbReference type="AlphaFoldDB" id="A0A699YQG5"/>
<name>A0A699YQG5_HAELA</name>
<dbReference type="EMBL" id="BLLF01000281">
    <property type="protein sequence ID" value="GFH10018.1"/>
    <property type="molecule type" value="Genomic_DNA"/>
</dbReference>
<accession>A0A699YQG5</accession>
<reference evidence="2 3" key="1">
    <citation type="submission" date="2020-02" db="EMBL/GenBank/DDBJ databases">
        <title>Draft genome sequence of Haematococcus lacustris strain NIES-144.</title>
        <authorList>
            <person name="Morimoto D."/>
            <person name="Nakagawa S."/>
            <person name="Yoshida T."/>
            <person name="Sawayama S."/>
        </authorList>
    </citation>
    <scope>NUCLEOTIDE SEQUENCE [LARGE SCALE GENOMIC DNA]</scope>
    <source>
        <strain evidence="2 3">NIES-144</strain>
    </source>
</reference>
<organism evidence="2 3">
    <name type="scientific">Haematococcus lacustris</name>
    <name type="common">Green alga</name>
    <name type="synonym">Haematococcus pluvialis</name>
    <dbReference type="NCBI Taxonomy" id="44745"/>
    <lineage>
        <taxon>Eukaryota</taxon>
        <taxon>Viridiplantae</taxon>
        <taxon>Chlorophyta</taxon>
        <taxon>core chlorophytes</taxon>
        <taxon>Chlorophyceae</taxon>
        <taxon>CS clade</taxon>
        <taxon>Chlamydomonadales</taxon>
        <taxon>Haematococcaceae</taxon>
        <taxon>Haematococcus</taxon>
    </lineage>
</organism>
<feature type="region of interest" description="Disordered" evidence="1">
    <location>
        <begin position="33"/>
        <end position="60"/>
    </location>
</feature>